<evidence type="ECO:0000256" key="4">
    <source>
        <dbReference type="ARBA" id="ARBA00022729"/>
    </source>
</evidence>
<evidence type="ECO:0000256" key="10">
    <source>
        <dbReference type="SAM" id="SignalP"/>
    </source>
</evidence>
<keyword evidence="12" id="KW-1185">Reference proteome</keyword>
<proteinExistence type="predicted"/>
<keyword evidence="5" id="KW-0968">Cytoplasmic vesicle</keyword>
<evidence type="ECO:0000256" key="8">
    <source>
        <dbReference type="ARBA" id="ARBA00045517"/>
    </source>
</evidence>
<dbReference type="Proteomes" id="UP000826234">
    <property type="component" value="Unassembled WGS sequence"/>
</dbReference>
<comment type="subcellular location">
    <subcellularLocation>
        <location evidence="1">Cytoplasmic vesicle</location>
        <location evidence="1">Secretory vesicle</location>
        <location evidence="1">Acrosome</location>
    </subcellularLocation>
</comment>
<protein>
    <recommendedName>
        <fullName evidence="2">Acrosin-binding protein</fullName>
    </recommendedName>
    <alternativeName>
        <fullName evidence="6">Acrosin-binding protein, 60 kDa form</fullName>
    </alternativeName>
    <alternativeName>
        <fullName evidence="7">Proacrosin-binding protein sp32</fullName>
    </alternativeName>
</protein>
<dbReference type="Pfam" id="PF07222">
    <property type="entry name" value="PBP_sp32"/>
    <property type="match status" value="1"/>
</dbReference>
<organism evidence="11 12">
    <name type="scientific">Phrynosoma platyrhinos</name>
    <name type="common">Desert horned lizard</name>
    <dbReference type="NCBI Taxonomy" id="52577"/>
    <lineage>
        <taxon>Eukaryota</taxon>
        <taxon>Metazoa</taxon>
        <taxon>Chordata</taxon>
        <taxon>Craniata</taxon>
        <taxon>Vertebrata</taxon>
        <taxon>Euteleostomi</taxon>
        <taxon>Lepidosauria</taxon>
        <taxon>Squamata</taxon>
        <taxon>Bifurcata</taxon>
        <taxon>Unidentata</taxon>
        <taxon>Episquamata</taxon>
        <taxon>Toxicofera</taxon>
        <taxon>Iguania</taxon>
        <taxon>Phrynosomatidae</taxon>
        <taxon>Phrynosomatinae</taxon>
        <taxon>Phrynosoma</taxon>
    </lineage>
</organism>
<feature type="chain" id="PRO_5045551997" description="Acrosin-binding protein" evidence="10">
    <location>
        <begin position="31"/>
        <end position="508"/>
    </location>
</feature>
<feature type="compositionally biased region" description="Low complexity" evidence="9">
    <location>
        <begin position="142"/>
        <end position="153"/>
    </location>
</feature>
<sequence length="508" mass="56726">MAMLRLKPPPWALLVGLPVFLTQLTPSVLSSDPGTPLTEDEYMVFFSSQKPMWKASLVCQIRHSKGCYDPRIMQLDRFENHGQIPEGPICTNLPEDTRFENFCQFAQFRCLNHKFYAKRIPCPESPSVEEVILLSIATSKAPAASPSESSPAPESSPPPEMRLHSNIDAILKYAFAVSGEEPVTKKPESKWETLQTTVEQNQAEHSSAQLVTVTAETVVSDIKTVKGTTGLTDQMLHQSIHRLIGKAFSLEQSLSSDNMKATKSIKIDLKGQEAILETSPKGSILALDKNAALVILCYSVLQDICVATAVSKAWRQIEAKNFGYGDSVCDNLGRRHTDLCPECAFCSLKIEQCQGASNLKRVSCESGKFKDYINPGILAQHQAMVPRISPDETEFYEIEAYGGLQTEYWCGRLATHGCDDYRVALWLQSEYSSFKGGDYPNLICDSEEVQHPTYCAFKSNQCQEYTLNEKKVFRVGCFKNETYNVLSKEEGEEEVQLWSEKFSSIANV</sequence>
<reference evidence="11 12" key="1">
    <citation type="journal article" date="2022" name="Gigascience">
        <title>A chromosome-level genome assembly and annotation of the desert horned lizard, Phrynosoma platyrhinos, provides insight into chromosomal rearrangements among reptiles.</title>
        <authorList>
            <person name="Koochekian N."/>
            <person name="Ascanio A."/>
            <person name="Farleigh K."/>
            <person name="Card D.C."/>
            <person name="Schield D.R."/>
            <person name="Castoe T.A."/>
            <person name="Jezkova T."/>
        </authorList>
    </citation>
    <scope>NUCLEOTIDE SEQUENCE [LARGE SCALE GENOMIC DNA]</scope>
    <source>
        <strain evidence="11">NK-2021</strain>
    </source>
</reference>
<evidence type="ECO:0000313" key="11">
    <source>
        <dbReference type="EMBL" id="KAH0628555.1"/>
    </source>
</evidence>
<keyword evidence="3" id="KW-0597">Phosphoprotein</keyword>
<keyword evidence="4 10" id="KW-0732">Signal</keyword>
<dbReference type="PANTHER" id="PTHR21362">
    <property type="entry name" value="ACROSIN-BINDING PROTEIN"/>
    <property type="match status" value="1"/>
</dbReference>
<dbReference type="PANTHER" id="PTHR21362:SF1">
    <property type="entry name" value="ACROSIN-BINDING PROTEIN"/>
    <property type="match status" value="1"/>
</dbReference>
<feature type="signal peptide" evidence="10">
    <location>
        <begin position="1"/>
        <end position="30"/>
    </location>
</feature>
<evidence type="ECO:0000256" key="3">
    <source>
        <dbReference type="ARBA" id="ARBA00022553"/>
    </source>
</evidence>
<dbReference type="InterPro" id="IPR009865">
    <property type="entry name" value="Proacrosin-bd"/>
</dbReference>
<gene>
    <name evidence="11" type="ORF">JD844_009890</name>
</gene>
<evidence type="ECO:0000256" key="9">
    <source>
        <dbReference type="SAM" id="MobiDB-lite"/>
    </source>
</evidence>
<evidence type="ECO:0000256" key="2">
    <source>
        <dbReference type="ARBA" id="ARBA00018940"/>
    </source>
</evidence>
<comment type="function">
    <text evidence="8">Acrosomal protein that maintains proacrosin (pro-ACR) as an enzymatically inactive zymogen in the acrosome. Involved also in the acrosome formation.</text>
</comment>
<name>A0ABQ7TFN7_PHRPL</name>
<evidence type="ECO:0000256" key="5">
    <source>
        <dbReference type="ARBA" id="ARBA00023329"/>
    </source>
</evidence>
<accession>A0ABQ7TFN7</accession>
<feature type="region of interest" description="Disordered" evidence="9">
    <location>
        <begin position="142"/>
        <end position="162"/>
    </location>
</feature>
<dbReference type="EMBL" id="JAIPUX010000439">
    <property type="protein sequence ID" value="KAH0628555.1"/>
    <property type="molecule type" value="Genomic_DNA"/>
</dbReference>
<evidence type="ECO:0000256" key="1">
    <source>
        <dbReference type="ARBA" id="ARBA00004218"/>
    </source>
</evidence>
<evidence type="ECO:0000256" key="7">
    <source>
        <dbReference type="ARBA" id="ARBA00033453"/>
    </source>
</evidence>
<comment type="caution">
    <text evidence="11">The sequence shown here is derived from an EMBL/GenBank/DDBJ whole genome shotgun (WGS) entry which is preliminary data.</text>
</comment>
<evidence type="ECO:0000313" key="12">
    <source>
        <dbReference type="Proteomes" id="UP000826234"/>
    </source>
</evidence>
<evidence type="ECO:0000256" key="6">
    <source>
        <dbReference type="ARBA" id="ARBA00032734"/>
    </source>
</evidence>